<feature type="transmembrane region" description="Helical" evidence="6">
    <location>
        <begin position="173"/>
        <end position="192"/>
    </location>
</feature>
<dbReference type="PANTHER" id="PTHR12570:SF65">
    <property type="entry name" value="MAGNESIUM TRANSPORTER NIPA9-RELATED"/>
    <property type="match status" value="1"/>
</dbReference>
<evidence type="ECO:0000256" key="5">
    <source>
        <dbReference type="SAM" id="MobiDB-lite"/>
    </source>
</evidence>
<evidence type="ECO:0000256" key="2">
    <source>
        <dbReference type="ARBA" id="ARBA00022692"/>
    </source>
</evidence>
<dbReference type="SUPFAM" id="SSF103481">
    <property type="entry name" value="Multidrug resistance efflux transporter EmrE"/>
    <property type="match status" value="1"/>
</dbReference>
<dbReference type="EMBL" id="HBIR01014891">
    <property type="protein sequence ID" value="CAE0539546.1"/>
    <property type="molecule type" value="Transcribed_RNA"/>
</dbReference>
<accession>A0A7S3RZA6</accession>
<feature type="transmembrane region" description="Helical" evidence="6">
    <location>
        <begin position="212"/>
        <end position="232"/>
    </location>
</feature>
<dbReference type="GO" id="GO:0016020">
    <property type="term" value="C:membrane"/>
    <property type="evidence" value="ECO:0007669"/>
    <property type="project" value="UniProtKB-SubCell"/>
</dbReference>
<gene>
    <name evidence="7" type="ORF">EHUX00137_LOCUS11026</name>
</gene>
<reference evidence="7" key="1">
    <citation type="submission" date="2021-01" db="EMBL/GenBank/DDBJ databases">
        <authorList>
            <person name="Corre E."/>
            <person name="Pelletier E."/>
            <person name="Niang G."/>
            <person name="Scheremetjew M."/>
            <person name="Finn R."/>
            <person name="Kale V."/>
            <person name="Holt S."/>
            <person name="Cochrane G."/>
            <person name="Meng A."/>
            <person name="Brown T."/>
            <person name="Cohen L."/>
        </authorList>
    </citation>
    <scope>NUCLEOTIDE SEQUENCE</scope>
    <source>
        <strain evidence="7">379</strain>
    </source>
</reference>
<comment type="subcellular location">
    <subcellularLocation>
        <location evidence="1">Membrane</location>
        <topology evidence="1">Multi-pass membrane protein</topology>
    </subcellularLocation>
</comment>
<protein>
    <submittedName>
        <fullName evidence="7">Uncharacterized protein</fullName>
    </submittedName>
</protein>
<evidence type="ECO:0000313" key="7">
    <source>
        <dbReference type="EMBL" id="CAE0539546.1"/>
    </source>
</evidence>
<keyword evidence="4 6" id="KW-0472">Membrane</keyword>
<feature type="region of interest" description="Disordered" evidence="5">
    <location>
        <begin position="1"/>
        <end position="25"/>
    </location>
</feature>
<feature type="transmembrane region" description="Helical" evidence="6">
    <location>
        <begin position="133"/>
        <end position="153"/>
    </location>
</feature>
<dbReference type="Pfam" id="PF05653">
    <property type="entry name" value="Mg_trans_NIPA"/>
    <property type="match status" value="1"/>
</dbReference>
<evidence type="ECO:0000256" key="6">
    <source>
        <dbReference type="SAM" id="Phobius"/>
    </source>
</evidence>
<evidence type="ECO:0000256" key="3">
    <source>
        <dbReference type="ARBA" id="ARBA00022989"/>
    </source>
</evidence>
<name>A0A7S3RZA6_EMIHU</name>
<dbReference type="PANTHER" id="PTHR12570">
    <property type="match status" value="1"/>
</dbReference>
<dbReference type="AlphaFoldDB" id="A0A7S3RZA6"/>
<dbReference type="InterPro" id="IPR008521">
    <property type="entry name" value="Mg_trans_NIPA"/>
</dbReference>
<feature type="compositionally biased region" description="Pro residues" evidence="5">
    <location>
        <begin position="12"/>
        <end position="23"/>
    </location>
</feature>
<sequence>MSAEDDVGSWPVAPPALPPPLSPPSRCASDNRGFEPVFVLGVGLAALSALISSVALLIMKRSADIEAGMPLRRRKRWILGFVMNTASELSLSMIALGMAPLAILSPVFGLAIVFSAVLARLGWVPGVHETLSYAEWLSIAMVVTGIGLCSAYGPSSEDELPFDEIGGYFGRPAFLSYACLALAFVFGWVALLAPRSPLRAWRPDPRSLKLSIGTSAASGIAGAFSTVFGKIVSEAIFTRLLSKGDTSVVSNGVTWAALLGILCAAPVQLWMLNWSLGSGKAAFTVPLYTVMIISNNVCLGGLLLDEFSCLAQSHWQMAIFITALMLVVAGVASLSAQQEGAKLKVGDAAPNGVTTPEASHSVTIFAGVAGAAQHEQATVEMFHGSFLSPRRVPRRTTRLRPASSPSRRDSPQLKAESAFESRARSLQQILSDLQNTPPLADPSPRTPTRPEGQAGEVLGEHEPWPSTSPLAEVREEGIAEGGAGAQAAESAKGCGGDECPQVGAQRRWLHREQEAVGATLPSSPSATTSLSTDAFEASLDVKEDAPEGPGCGIQ</sequence>
<keyword evidence="2 6" id="KW-0812">Transmembrane</keyword>
<organism evidence="7">
    <name type="scientific">Emiliania huxleyi</name>
    <name type="common">Coccolithophore</name>
    <name type="synonym">Pontosphaera huxleyi</name>
    <dbReference type="NCBI Taxonomy" id="2903"/>
    <lineage>
        <taxon>Eukaryota</taxon>
        <taxon>Haptista</taxon>
        <taxon>Haptophyta</taxon>
        <taxon>Prymnesiophyceae</taxon>
        <taxon>Isochrysidales</taxon>
        <taxon>Noelaerhabdaceae</taxon>
        <taxon>Emiliania</taxon>
    </lineage>
</organism>
<feature type="transmembrane region" description="Helical" evidence="6">
    <location>
        <begin position="38"/>
        <end position="58"/>
    </location>
</feature>
<keyword evidence="3 6" id="KW-1133">Transmembrane helix</keyword>
<feature type="transmembrane region" description="Helical" evidence="6">
    <location>
        <begin position="283"/>
        <end position="303"/>
    </location>
</feature>
<dbReference type="GO" id="GO:0015095">
    <property type="term" value="F:magnesium ion transmembrane transporter activity"/>
    <property type="evidence" value="ECO:0007669"/>
    <property type="project" value="InterPro"/>
</dbReference>
<feature type="transmembrane region" description="Helical" evidence="6">
    <location>
        <begin position="252"/>
        <end position="271"/>
    </location>
</feature>
<feature type="region of interest" description="Disordered" evidence="5">
    <location>
        <begin position="434"/>
        <end position="501"/>
    </location>
</feature>
<evidence type="ECO:0000256" key="1">
    <source>
        <dbReference type="ARBA" id="ARBA00004141"/>
    </source>
</evidence>
<feature type="compositionally biased region" description="Low complexity" evidence="5">
    <location>
        <begin position="518"/>
        <end position="532"/>
    </location>
</feature>
<feature type="transmembrane region" description="Helical" evidence="6">
    <location>
        <begin position="102"/>
        <end position="121"/>
    </location>
</feature>
<evidence type="ECO:0000256" key="4">
    <source>
        <dbReference type="ARBA" id="ARBA00023136"/>
    </source>
</evidence>
<dbReference type="InterPro" id="IPR037185">
    <property type="entry name" value="EmrE-like"/>
</dbReference>
<feature type="region of interest" description="Disordered" evidence="5">
    <location>
        <begin position="515"/>
        <end position="554"/>
    </location>
</feature>
<feature type="transmembrane region" description="Helical" evidence="6">
    <location>
        <begin position="78"/>
        <end position="96"/>
    </location>
</feature>
<feature type="region of interest" description="Disordered" evidence="5">
    <location>
        <begin position="390"/>
        <end position="421"/>
    </location>
</feature>
<proteinExistence type="predicted"/>
<feature type="compositionally biased region" description="Basic and acidic residues" evidence="5">
    <location>
        <begin position="406"/>
        <end position="421"/>
    </location>
</feature>
<feature type="transmembrane region" description="Helical" evidence="6">
    <location>
        <begin position="315"/>
        <end position="334"/>
    </location>
</feature>